<evidence type="ECO:0000313" key="11">
    <source>
        <dbReference type="Proteomes" id="UP000094527"/>
    </source>
</evidence>
<keyword evidence="5 7" id="KW-0175">Coiled coil</keyword>
<dbReference type="Gene3D" id="1.10.418.10">
    <property type="entry name" value="Calponin-like domain"/>
    <property type="match status" value="1"/>
</dbReference>
<keyword evidence="6" id="KW-0206">Cytoskeleton</keyword>
<evidence type="ECO:0000259" key="8">
    <source>
        <dbReference type="Pfam" id="PF05622"/>
    </source>
</evidence>
<dbReference type="InterPro" id="IPR043936">
    <property type="entry name" value="HOOK_N"/>
</dbReference>
<evidence type="ECO:0000256" key="6">
    <source>
        <dbReference type="ARBA" id="ARBA00023212"/>
    </source>
</evidence>
<gene>
    <name evidence="10" type="ORF">Ocin01_09260</name>
</gene>
<dbReference type="CDD" id="cd22211">
    <property type="entry name" value="HkD_SF"/>
    <property type="match status" value="1"/>
</dbReference>
<sequence>MGSMSESLFAWVATLPPYSNRNATPRSEDFTDGRMLASLLKDVIDPEYFRDLNSESSPLIQVMKKMRQYLEEQVGHSLPSTLLPNIPRIMTTGDLNEISRLLQLLLGCAVNSPRKEDFVKRIQTMATSVQTEIVTAIQEIMEARSEGQNSSADVIEMQLQRAREDISGLQEDKDQLSQKCHELAQKIKQMNVEKTALLTENERLQAQIAGDLKDPESVHMSIRIHEENRREIEQLRERNFELEGQVDDYKVKNQVLQQQISEVHAEVASKRKAEEDVVRLKDEMDSLRELAAKASGLEKQLKLYQKRLEEMGDLKQNLKLLEEKNLEVMKANFALSDENKKIQSYKQQLDALKKDLTETQQQLSQETQNALKANFDCGKMREKFETTQRHIETLQEDKSRLSDMVEELRLNGMGGTSGDGIHLINADASVDSIELLPPLIRQKLVRLELENRKLQEELKTAIENGPSHEGSKILVEQLRKHEKELDEELLAKNQEILDVKANYEDQLKRLEAILGTKDEELKKKEAQYKKCMEKAKSVITTLEPTAAPGLDMGKAEEQEKARAVREVEEKLLNSMFYNYSLTRVRDSVEARNTTLLKAQRMRASRRRSDL</sequence>
<dbReference type="Pfam" id="PF19047">
    <property type="entry name" value="HOOK_N"/>
    <property type="match status" value="1"/>
</dbReference>
<dbReference type="GO" id="GO:0005813">
    <property type="term" value="C:centrosome"/>
    <property type="evidence" value="ECO:0007669"/>
    <property type="project" value="TreeGrafter"/>
</dbReference>
<dbReference type="GO" id="GO:0005737">
    <property type="term" value="C:cytoplasm"/>
    <property type="evidence" value="ECO:0007669"/>
    <property type="project" value="TreeGrafter"/>
</dbReference>
<dbReference type="Pfam" id="PF05622">
    <property type="entry name" value="HOOK"/>
    <property type="match status" value="1"/>
</dbReference>
<dbReference type="GO" id="GO:0008017">
    <property type="term" value="F:microtubule binding"/>
    <property type="evidence" value="ECO:0007669"/>
    <property type="project" value="InterPro"/>
</dbReference>
<dbReference type="OMA" id="TYKKQVQ"/>
<evidence type="ECO:0000256" key="4">
    <source>
        <dbReference type="ARBA" id="ARBA00022701"/>
    </source>
</evidence>
<feature type="domain" description="Hook C-terminal" evidence="8">
    <location>
        <begin position="178"/>
        <end position="510"/>
    </location>
</feature>
<evidence type="ECO:0000256" key="1">
    <source>
        <dbReference type="ARBA" id="ARBA00004245"/>
    </source>
</evidence>
<dbReference type="GO" id="GO:0030705">
    <property type="term" value="P:cytoskeleton-dependent intracellular transport"/>
    <property type="evidence" value="ECO:0007669"/>
    <property type="project" value="InterPro"/>
</dbReference>
<evidence type="ECO:0000256" key="3">
    <source>
        <dbReference type="ARBA" id="ARBA00022490"/>
    </source>
</evidence>
<feature type="coiled-coil region" evidence="7">
    <location>
        <begin position="444"/>
        <end position="527"/>
    </location>
</feature>
<dbReference type="AlphaFoldDB" id="A0A1D2MXK5"/>
<dbReference type="GO" id="GO:0031122">
    <property type="term" value="P:cytoplasmic microtubule organization"/>
    <property type="evidence" value="ECO:0007669"/>
    <property type="project" value="InterPro"/>
</dbReference>
<dbReference type="EMBL" id="LJIJ01000444">
    <property type="protein sequence ID" value="ODM97425.1"/>
    <property type="molecule type" value="Genomic_DNA"/>
</dbReference>
<protein>
    <submittedName>
        <fullName evidence="10">Protein Hook 3</fullName>
    </submittedName>
</protein>
<organism evidence="10 11">
    <name type="scientific">Orchesella cincta</name>
    <name type="common">Springtail</name>
    <name type="synonym">Podura cincta</name>
    <dbReference type="NCBI Taxonomy" id="48709"/>
    <lineage>
        <taxon>Eukaryota</taxon>
        <taxon>Metazoa</taxon>
        <taxon>Ecdysozoa</taxon>
        <taxon>Arthropoda</taxon>
        <taxon>Hexapoda</taxon>
        <taxon>Collembola</taxon>
        <taxon>Entomobryomorpha</taxon>
        <taxon>Entomobryoidea</taxon>
        <taxon>Orchesellidae</taxon>
        <taxon>Orchesellinae</taxon>
        <taxon>Orchesella</taxon>
    </lineage>
</organism>
<keyword evidence="3" id="KW-0963">Cytoplasm</keyword>
<proteinExistence type="inferred from homology"/>
<comment type="caution">
    <text evidence="10">The sequence shown here is derived from an EMBL/GenBank/DDBJ whole genome shotgun (WGS) entry which is preliminary data.</text>
</comment>
<dbReference type="SUPFAM" id="SSF116907">
    <property type="entry name" value="Hook domain"/>
    <property type="match status" value="1"/>
</dbReference>
<evidence type="ECO:0000256" key="7">
    <source>
        <dbReference type="SAM" id="Coils"/>
    </source>
</evidence>
<dbReference type="GO" id="GO:0005874">
    <property type="term" value="C:microtubule"/>
    <property type="evidence" value="ECO:0007669"/>
    <property type="project" value="UniProtKB-KW"/>
</dbReference>
<evidence type="ECO:0000256" key="5">
    <source>
        <dbReference type="ARBA" id="ARBA00023054"/>
    </source>
</evidence>
<keyword evidence="4" id="KW-0493">Microtubule</keyword>
<feature type="domain" description="HOOK N-terminal" evidence="9">
    <location>
        <begin position="5"/>
        <end position="139"/>
    </location>
</feature>
<reference evidence="10 11" key="1">
    <citation type="journal article" date="2016" name="Genome Biol. Evol.">
        <title>Gene Family Evolution Reflects Adaptation to Soil Environmental Stressors in the Genome of the Collembolan Orchesella cincta.</title>
        <authorList>
            <person name="Faddeeva-Vakhrusheva A."/>
            <person name="Derks M.F."/>
            <person name="Anvar S.Y."/>
            <person name="Agamennone V."/>
            <person name="Suring W."/>
            <person name="Smit S."/>
            <person name="van Straalen N.M."/>
            <person name="Roelofs D."/>
        </authorList>
    </citation>
    <scope>NUCLEOTIDE SEQUENCE [LARGE SCALE GENOMIC DNA]</scope>
    <source>
        <tissue evidence="10">Mixed pool</tissue>
    </source>
</reference>
<feature type="coiled-coil region" evidence="7">
    <location>
        <begin position="152"/>
        <end position="411"/>
    </location>
</feature>
<accession>A0A1D2MXK5</accession>
<keyword evidence="11" id="KW-1185">Reference proteome</keyword>
<evidence type="ECO:0000256" key="2">
    <source>
        <dbReference type="ARBA" id="ARBA00006946"/>
    </source>
</evidence>
<dbReference type="Proteomes" id="UP000094527">
    <property type="component" value="Unassembled WGS sequence"/>
</dbReference>
<name>A0A1D2MXK5_ORCCI</name>
<dbReference type="OrthoDB" id="49395at2759"/>
<dbReference type="GO" id="GO:0051959">
    <property type="term" value="F:dynein light intermediate chain binding"/>
    <property type="evidence" value="ECO:0007669"/>
    <property type="project" value="TreeGrafter"/>
</dbReference>
<comment type="similarity">
    <text evidence="2">Belongs to the hook family.</text>
</comment>
<dbReference type="PANTHER" id="PTHR18947">
    <property type="entry name" value="HOOK PROTEINS"/>
    <property type="match status" value="1"/>
</dbReference>
<evidence type="ECO:0000313" key="10">
    <source>
        <dbReference type="EMBL" id="ODM97425.1"/>
    </source>
</evidence>
<dbReference type="STRING" id="48709.A0A1D2MXK5"/>
<dbReference type="InterPro" id="IPR036872">
    <property type="entry name" value="CH_dom_sf"/>
</dbReference>
<comment type="subcellular location">
    <subcellularLocation>
        <location evidence="1">Cytoplasm</location>
        <location evidence="1">Cytoskeleton</location>
    </subcellularLocation>
</comment>
<dbReference type="PANTHER" id="PTHR18947:SF39">
    <property type="entry name" value="PROTEIN HOOK"/>
    <property type="match status" value="1"/>
</dbReference>
<evidence type="ECO:0000259" key="9">
    <source>
        <dbReference type="Pfam" id="PF19047"/>
    </source>
</evidence>
<dbReference type="InterPro" id="IPR008636">
    <property type="entry name" value="Hook_C"/>
</dbReference>